<feature type="domain" description="Tetrahydrofolate dehydrogenase/cyclohydrolase NAD(P)-binding" evidence="11">
    <location>
        <begin position="142"/>
        <end position="276"/>
    </location>
</feature>
<dbReference type="GO" id="GO:0006164">
    <property type="term" value="P:purine nucleotide biosynthetic process"/>
    <property type="evidence" value="ECO:0007669"/>
    <property type="project" value="UniProtKB-KW"/>
</dbReference>
<accession>A0A1G1Y3M3</accession>
<evidence type="ECO:0000256" key="5">
    <source>
        <dbReference type="ARBA" id="ARBA00022857"/>
    </source>
</evidence>
<evidence type="ECO:0000256" key="9">
    <source>
        <dbReference type="HAMAP-Rule" id="MF_01576"/>
    </source>
</evidence>
<evidence type="ECO:0000256" key="7">
    <source>
        <dbReference type="ARBA" id="ARBA00023167"/>
    </source>
</evidence>
<comment type="catalytic activity">
    <reaction evidence="9">
        <text>(6R)-5,10-methylene-5,6,7,8-tetrahydrofolate + NADP(+) = (6R)-5,10-methenyltetrahydrofolate + NADPH</text>
        <dbReference type="Rhea" id="RHEA:22812"/>
        <dbReference type="ChEBI" id="CHEBI:15636"/>
        <dbReference type="ChEBI" id="CHEBI:57455"/>
        <dbReference type="ChEBI" id="CHEBI:57783"/>
        <dbReference type="ChEBI" id="CHEBI:58349"/>
        <dbReference type="EC" id="1.5.1.5"/>
    </reaction>
</comment>
<dbReference type="SUPFAM" id="SSF51735">
    <property type="entry name" value="NAD(P)-binding Rossmann-fold domains"/>
    <property type="match status" value="1"/>
</dbReference>
<dbReference type="InterPro" id="IPR020630">
    <property type="entry name" value="THF_DH/CycHdrlase_cat_dom"/>
</dbReference>
<dbReference type="InterPro" id="IPR000672">
    <property type="entry name" value="THF_DH/CycHdrlase"/>
</dbReference>
<evidence type="ECO:0000313" key="12">
    <source>
        <dbReference type="EMBL" id="OGY46902.1"/>
    </source>
</evidence>
<sequence>MAKKTAKILDGKKIAQAIYQELKTKSAALKRRPGLAVIMVGDDPASQLYVRNKRIAAEKIGVDFHLYRCGSKEFYPNITQIELLEMIDWLNNDLSVDAIIVQLPLPKKYETKKVLERISGSKDVDAFLSQPHGIISPLVAAIHVALLATETDVHGLQATVVSKNPIFSKPLAASLQADGVKVTAVTPDDPTLQEKTKSADILVSVIGKKNLITQKLVKPGAIVLDAGTVIQPDNSWVGDVDPAVANIAGWLTPVPGGLGPLTVAMLLKNTIELATHNQ</sequence>
<dbReference type="Gene3D" id="3.40.50.10860">
    <property type="entry name" value="Leucine Dehydrogenase, chain A, domain 1"/>
    <property type="match status" value="1"/>
</dbReference>
<dbReference type="PANTHER" id="PTHR48099">
    <property type="entry name" value="C-1-TETRAHYDROFOLATE SYNTHASE, CYTOPLASMIC-RELATED"/>
    <property type="match status" value="1"/>
</dbReference>
<dbReference type="EMBL" id="MHIG01000021">
    <property type="protein sequence ID" value="OGY46902.1"/>
    <property type="molecule type" value="Genomic_DNA"/>
</dbReference>
<comment type="catalytic activity">
    <reaction evidence="9">
        <text>(6R)-5,10-methenyltetrahydrofolate + H2O = (6R)-10-formyltetrahydrofolate + H(+)</text>
        <dbReference type="Rhea" id="RHEA:23700"/>
        <dbReference type="ChEBI" id="CHEBI:15377"/>
        <dbReference type="ChEBI" id="CHEBI:15378"/>
        <dbReference type="ChEBI" id="CHEBI:57455"/>
        <dbReference type="ChEBI" id="CHEBI:195366"/>
        <dbReference type="EC" id="3.5.4.9"/>
    </reaction>
</comment>
<evidence type="ECO:0000256" key="4">
    <source>
        <dbReference type="ARBA" id="ARBA00022801"/>
    </source>
</evidence>
<keyword evidence="7 9" id="KW-0486">Methionine biosynthesis</keyword>
<dbReference type="Gene3D" id="3.40.50.720">
    <property type="entry name" value="NAD(P)-binding Rossmann-like Domain"/>
    <property type="match status" value="1"/>
</dbReference>
<evidence type="ECO:0000256" key="3">
    <source>
        <dbReference type="ARBA" id="ARBA00022755"/>
    </source>
</evidence>
<comment type="subunit">
    <text evidence="9">Homodimer.</text>
</comment>
<gene>
    <name evidence="9" type="primary">folD</name>
    <name evidence="12" type="ORF">A2840_01545</name>
</gene>
<comment type="caution">
    <text evidence="12">The sequence shown here is derived from an EMBL/GenBank/DDBJ whole genome shotgun (WGS) entry which is preliminary data.</text>
</comment>
<dbReference type="InterPro" id="IPR020631">
    <property type="entry name" value="THF_DH/CycHdrlase_NAD-bd_dom"/>
</dbReference>
<evidence type="ECO:0000256" key="6">
    <source>
        <dbReference type="ARBA" id="ARBA00023002"/>
    </source>
</evidence>
<dbReference type="UniPathway" id="UPA00193"/>
<keyword evidence="9" id="KW-0368">Histidine biosynthesis</keyword>
<dbReference type="GO" id="GO:0004488">
    <property type="term" value="F:methylenetetrahydrofolate dehydrogenase (NADP+) activity"/>
    <property type="evidence" value="ECO:0007669"/>
    <property type="project" value="UniProtKB-UniRule"/>
</dbReference>
<keyword evidence="3 9" id="KW-0658">Purine biosynthesis</keyword>
<organism evidence="12 13">
    <name type="scientific">Candidatus Buchananbacteria bacterium RIFCSPHIGHO2_01_FULL_47_11b</name>
    <dbReference type="NCBI Taxonomy" id="1797537"/>
    <lineage>
        <taxon>Bacteria</taxon>
        <taxon>Candidatus Buchananiibacteriota</taxon>
    </lineage>
</organism>
<dbReference type="PANTHER" id="PTHR48099:SF5">
    <property type="entry name" value="C-1-TETRAHYDROFOLATE SYNTHASE, CYTOPLASMIC"/>
    <property type="match status" value="1"/>
</dbReference>
<keyword evidence="8 9" id="KW-0511">Multifunctional enzyme</keyword>
<dbReference type="GO" id="GO:0005829">
    <property type="term" value="C:cytosol"/>
    <property type="evidence" value="ECO:0007669"/>
    <property type="project" value="TreeGrafter"/>
</dbReference>
<evidence type="ECO:0000256" key="2">
    <source>
        <dbReference type="ARBA" id="ARBA00022563"/>
    </source>
</evidence>
<dbReference type="InterPro" id="IPR036291">
    <property type="entry name" value="NAD(P)-bd_dom_sf"/>
</dbReference>
<comment type="function">
    <text evidence="9">Catalyzes the oxidation of 5,10-methylenetetrahydrofolate to 5,10-methenyltetrahydrofolate and then the hydrolysis of 5,10-methenyltetrahydrofolate to 10-formyltetrahydrofolate.</text>
</comment>
<reference evidence="12 13" key="1">
    <citation type="journal article" date="2016" name="Nat. Commun.">
        <title>Thousands of microbial genomes shed light on interconnected biogeochemical processes in an aquifer system.</title>
        <authorList>
            <person name="Anantharaman K."/>
            <person name="Brown C.T."/>
            <person name="Hug L.A."/>
            <person name="Sharon I."/>
            <person name="Castelle C.J."/>
            <person name="Probst A.J."/>
            <person name="Thomas B.C."/>
            <person name="Singh A."/>
            <person name="Wilkins M.J."/>
            <person name="Karaoz U."/>
            <person name="Brodie E.L."/>
            <person name="Williams K.H."/>
            <person name="Hubbard S.S."/>
            <person name="Banfield J.F."/>
        </authorList>
    </citation>
    <scope>NUCLEOTIDE SEQUENCE [LARGE SCALE GENOMIC DNA]</scope>
</reference>
<keyword evidence="5 9" id="KW-0521">NADP</keyword>
<dbReference type="GO" id="GO:0004477">
    <property type="term" value="F:methenyltetrahydrofolate cyclohydrolase activity"/>
    <property type="evidence" value="ECO:0007669"/>
    <property type="project" value="UniProtKB-UniRule"/>
</dbReference>
<feature type="domain" description="Tetrahydrofolate dehydrogenase/cyclohydrolase catalytic" evidence="10">
    <location>
        <begin position="9"/>
        <end position="125"/>
    </location>
</feature>
<dbReference type="GO" id="GO:0000105">
    <property type="term" value="P:L-histidine biosynthetic process"/>
    <property type="evidence" value="ECO:0007669"/>
    <property type="project" value="UniProtKB-KW"/>
</dbReference>
<dbReference type="InterPro" id="IPR046346">
    <property type="entry name" value="Aminoacid_DH-like_N_sf"/>
</dbReference>
<dbReference type="HAMAP" id="MF_01576">
    <property type="entry name" value="THF_DHG_CYH"/>
    <property type="match status" value="1"/>
</dbReference>
<dbReference type="GO" id="GO:0035999">
    <property type="term" value="P:tetrahydrofolate interconversion"/>
    <property type="evidence" value="ECO:0007669"/>
    <property type="project" value="UniProtKB-UniRule"/>
</dbReference>
<dbReference type="PROSITE" id="PS00766">
    <property type="entry name" value="THF_DHG_CYH_1"/>
    <property type="match status" value="1"/>
</dbReference>
<name>A0A1G1Y3M3_9BACT</name>
<dbReference type="EC" id="3.5.4.9" evidence="9"/>
<dbReference type="PRINTS" id="PR00085">
    <property type="entry name" value="THFDHDRGNASE"/>
</dbReference>
<evidence type="ECO:0000259" key="10">
    <source>
        <dbReference type="Pfam" id="PF00763"/>
    </source>
</evidence>
<dbReference type="GO" id="GO:0009086">
    <property type="term" value="P:methionine biosynthetic process"/>
    <property type="evidence" value="ECO:0007669"/>
    <property type="project" value="UniProtKB-KW"/>
</dbReference>
<evidence type="ECO:0000256" key="1">
    <source>
        <dbReference type="ARBA" id="ARBA00004777"/>
    </source>
</evidence>
<dbReference type="InterPro" id="IPR020867">
    <property type="entry name" value="THF_DH/CycHdrlase_CS"/>
</dbReference>
<comment type="caution">
    <text evidence="9">Lacks conserved residue(s) required for the propagation of feature annotation.</text>
</comment>
<dbReference type="Pfam" id="PF02882">
    <property type="entry name" value="THF_DHG_CYH_C"/>
    <property type="match status" value="1"/>
</dbReference>
<dbReference type="AlphaFoldDB" id="A0A1G1Y3M3"/>
<comment type="similarity">
    <text evidence="9">Belongs to the tetrahydrofolate dehydrogenase/cyclohydrolase family.</text>
</comment>
<evidence type="ECO:0000259" key="11">
    <source>
        <dbReference type="Pfam" id="PF02882"/>
    </source>
</evidence>
<dbReference type="SUPFAM" id="SSF53223">
    <property type="entry name" value="Aminoacid dehydrogenase-like, N-terminal domain"/>
    <property type="match status" value="1"/>
</dbReference>
<keyword evidence="9" id="KW-0028">Amino-acid biosynthesis</keyword>
<dbReference type="Proteomes" id="UP000178385">
    <property type="component" value="Unassembled WGS sequence"/>
</dbReference>
<dbReference type="Pfam" id="PF00763">
    <property type="entry name" value="THF_DHG_CYH"/>
    <property type="match status" value="1"/>
</dbReference>
<proteinExistence type="inferred from homology"/>
<feature type="binding site" evidence="9">
    <location>
        <position position="228"/>
    </location>
    <ligand>
        <name>NADP(+)</name>
        <dbReference type="ChEBI" id="CHEBI:58349"/>
    </ligand>
</feature>
<dbReference type="EC" id="1.5.1.5" evidence="9"/>
<evidence type="ECO:0000313" key="13">
    <source>
        <dbReference type="Proteomes" id="UP000178385"/>
    </source>
</evidence>
<protein>
    <recommendedName>
        <fullName evidence="9">Bifunctional protein FolD</fullName>
    </recommendedName>
    <domain>
        <recommendedName>
            <fullName evidence="9">Methylenetetrahydrofolate dehydrogenase</fullName>
            <ecNumber evidence="9">1.5.1.5</ecNumber>
        </recommendedName>
    </domain>
    <domain>
        <recommendedName>
            <fullName evidence="9">Methenyltetrahydrofolate cyclohydrolase</fullName>
            <ecNumber evidence="9">3.5.4.9</ecNumber>
        </recommendedName>
    </domain>
</protein>
<keyword evidence="6 9" id="KW-0560">Oxidoreductase</keyword>
<keyword evidence="4 9" id="KW-0378">Hydrolase</keyword>
<comment type="pathway">
    <text evidence="1 9">One-carbon metabolism; tetrahydrofolate interconversion.</text>
</comment>
<evidence type="ECO:0000256" key="8">
    <source>
        <dbReference type="ARBA" id="ARBA00023268"/>
    </source>
</evidence>
<keyword evidence="2 9" id="KW-0554">One-carbon metabolism</keyword>